<comment type="caution">
    <text evidence="2">The sequence shown here is derived from an EMBL/GenBank/DDBJ whole genome shotgun (WGS) entry which is preliminary data.</text>
</comment>
<organism evidence="2 3">
    <name type="scientific">Goodfellowiella coeruleoviolacea</name>
    <dbReference type="NCBI Taxonomy" id="334858"/>
    <lineage>
        <taxon>Bacteria</taxon>
        <taxon>Bacillati</taxon>
        <taxon>Actinomycetota</taxon>
        <taxon>Actinomycetes</taxon>
        <taxon>Pseudonocardiales</taxon>
        <taxon>Pseudonocardiaceae</taxon>
        <taxon>Goodfellowiella</taxon>
    </lineage>
</organism>
<protein>
    <submittedName>
        <fullName evidence="2">Uncharacterized protein</fullName>
    </submittedName>
</protein>
<evidence type="ECO:0000256" key="1">
    <source>
        <dbReference type="SAM" id="MobiDB-lite"/>
    </source>
</evidence>
<sequence>MDQAGSGVPSGNDAPGDFRRHRVNPLGRQQPLRFLRLTGVHQIRDPVHARDDVGQADHPFLCESANQRPADPRMVAVVVERGVAHRALRVPLNVHGRPGRRVVIGCGEHRPGKRRCPAAPGNPHRRDPFLPGFPRPIAAVRQPAERRLDPGRPVEARTAAQSGWRAVPARPHRRIRLVDDNGFGVVVDPDLVLGRRGSPRPVPHPGQRTVFRPRGRGKHPVDGFRNRPIGRIGRYSECWHACPQRIRTRLPR</sequence>
<feature type="region of interest" description="Disordered" evidence="1">
    <location>
        <begin position="194"/>
        <end position="227"/>
    </location>
</feature>
<gene>
    <name evidence="2" type="ORF">LX83_006693</name>
</gene>
<proteinExistence type="predicted"/>
<evidence type="ECO:0000313" key="2">
    <source>
        <dbReference type="EMBL" id="MCP2169807.1"/>
    </source>
</evidence>
<feature type="region of interest" description="Disordered" evidence="1">
    <location>
        <begin position="110"/>
        <end position="135"/>
    </location>
</feature>
<dbReference type="Proteomes" id="UP001206128">
    <property type="component" value="Unassembled WGS sequence"/>
</dbReference>
<reference evidence="2" key="1">
    <citation type="submission" date="2022-06" db="EMBL/GenBank/DDBJ databases">
        <title>Genomic Encyclopedia of Archaeal and Bacterial Type Strains, Phase II (KMG-II): from individual species to whole genera.</title>
        <authorList>
            <person name="Goeker M."/>
        </authorList>
    </citation>
    <scope>NUCLEOTIDE SEQUENCE</scope>
    <source>
        <strain evidence="2">DSM 43935</strain>
    </source>
</reference>
<evidence type="ECO:0000313" key="3">
    <source>
        <dbReference type="Proteomes" id="UP001206128"/>
    </source>
</evidence>
<keyword evidence="3" id="KW-1185">Reference proteome</keyword>
<feature type="region of interest" description="Disordered" evidence="1">
    <location>
        <begin position="1"/>
        <end position="30"/>
    </location>
</feature>
<accession>A0AAE3KK51</accession>
<name>A0AAE3KK51_9PSEU</name>
<dbReference type="AlphaFoldDB" id="A0AAE3KK51"/>
<dbReference type="EMBL" id="JAMTCK010000021">
    <property type="protein sequence ID" value="MCP2169807.1"/>
    <property type="molecule type" value="Genomic_DNA"/>
</dbReference>